<accession>A0A8D0GUP5</accession>
<dbReference type="Proteomes" id="UP000694392">
    <property type="component" value="Unplaced"/>
</dbReference>
<gene>
    <name evidence="2" type="primary">SLC3A2</name>
</gene>
<dbReference type="PANTHER" id="PTHR46673">
    <property type="entry name" value="4F2 CELL-SURFACE ANTIGEN HEAVY CHAIN"/>
    <property type="match status" value="1"/>
</dbReference>
<dbReference type="GO" id="GO:1903801">
    <property type="term" value="P:L-leucine import across plasma membrane"/>
    <property type="evidence" value="ECO:0007669"/>
    <property type="project" value="Ensembl"/>
</dbReference>
<evidence type="ECO:0000313" key="2">
    <source>
        <dbReference type="Ensembl" id="ENSSPUP00000010324.1"/>
    </source>
</evidence>
<dbReference type="GO" id="GO:0070327">
    <property type="term" value="P:thyroid hormone transport"/>
    <property type="evidence" value="ECO:0007669"/>
    <property type="project" value="Ensembl"/>
</dbReference>
<dbReference type="PANTHER" id="PTHR46673:SF1">
    <property type="entry name" value="4F2 CELL-SURFACE ANTIGEN HEAVY CHAIN"/>
    <property type="match status" value="1"/>
</dbReference>
<dbReference type="GeneTree" id="ENSGT00940000156646"/>
<dbReference type="GO" id="GO:0015829">
    <property type="term" value="P:valine transport"/>
    <property type="evidence" value="ECO:0007669"/>
    <property type="project" value="Ensembl"/>
</dbReference>
<dbReference type="GO" id="GO:0009986">
    <property type="term" value="C:cell surface"/>
    <property type="evidence" value="ECO:0007669"/>
    <property type="project" value="Ensembl"/>
</dbReference>
<evidence type="ECO:0000313" key="3">
    <source>
        <dbReference type="Proteomes" id="UP000694392"/>
    </source>
</evidence>
<dbReference type="OMA" id="WNDSSGI"/>
<dbReference type="GO" id="GO:0015824">
    <property type="term" value="P:proline transport"/>
    <property type="evidence" value="ECO:0007669"/>
    <property type="project" value="Ensembl"/>
</dbReference>
<dbReference type="GO" id="GO:0016323">
    <property type="term" value="C:basolateral plasma membrane"/>
    <property type="evidence" value="ECO:0007669"/>
    <property type="project" value="Ensembl"/>
</dbReference>
<dbReference type="Ensembl" id="ENSSPUT00000011015.1">
    <property type="protein sequence ID" value="ENSSPUP00000010324.1"/>
    <property type="gene ID" value="ENSSPUG00000007985.1"/>
</dbReference>
<feature type="domain" description="Glycosyl hydrolase family 13 catalytic" evidence="1">
    <location>
        <begin position="130"/>
        <end position="229"/>
    </location>
</feature>
<dbReference type="SUPFAM" id="SSF51445">
    <property type="entry name" value="(Trans)glycosidases"/>
    <property type="match status" value="1"/>
</dbReference>
<keyword evidence="3" id="KW-1185">Reference proteome</keyword>
<dbReference type="GO" id="GO:0015173">
    <property type="term" value="F:aromatic amino acid transmembrane transporter activity"/>
    <property type="evidence" value="ECO:0007669"/>
    <property type="project" value="Ensembl"/>
</dbReference>
<dbReference type="Pfam" id="PF00128">
    <property type="entry name" value="Alpha-amylase"/>
    <property type="match status" value="1"/>
</dbReference>
<dbReference type="GO" id="GO:0015828">
    <property type="term" value="P:tyrosine transport"/>
    <property type="evidence" value="ECO:0007669"/>
    <property type="project" value="Ensembl"/>
</dbReference>
<dbReference type="InterPro" id="IPR042280">
    <property type="entry name" value="SLC3A2"/>
</dbReference>
<dbReference type="Gene3D" id="3.20.20.80">
    <property type="entry name" value="Glycosidases"/>
    <property type="match status" value="1"/>
</dbReference>
<dbReference type="GO" id="GO:0015818">
    <property type="term" value="P:isoleucine transport"/>
    <property type="evidence" value="ECO:0007669"/>
    <property type="project" value="Ensembl"/>
</dbReference>
<dbReference type="GO" id="GO:0005654">
    <property type="term" value="C:nucleoplasm"/>
    <property type="evidence" value="ECO:0007669"/>
    <property type="project" value="Ensembl"/>
</dbReference>
<dbReference type="AlphaFoldDB" id="A0A8D0GUP5"/>
<proteinExistence type="predicted"/>
<dbReference type="GO" id="GO:0015827">
    <property type="term" value="P:tryptophan transport"/>
    <property type="evidence" value="ECO:0007669"/>
    <property type="project" value="Ensembl"/>
</dbReference>
<name>A0A8D0GUP5_SPHPU</name>
<dbReference type="GO" id="GO:0046982">
    <property type="term" value="F:protein heterodimerization activity"/>
    <property type="evidence" value="ECO:0007669"/>
    <property type="project" value="Ensembl"/>
</dbReference>
<dbReference type="GO" id="GO:0003725">
    <property type="term" value="F:double-stranded RNA binding"/>
    <property type="evidence" value="ECO:0007669"/>
    <property type="project" value="Ensembl"/>
</dbReference>
<dbReference type="GO" id="GO:0016324">
    <property type="term" value="C:apical plasma membrane"/>
    <property type="evidence" value="ECO:0007669"/>
    <property type="project" value="Ensembl"/>
</dbReference>
<dbReference type="InterPro" id="IPR017853">
    <property type="entry name" value="GH"/>
</dbReference>
<dbReference type="GO" id="GO:0015821">
    <property type="term" value="P:methionine transport"/>
    <property type="evidence" value="ECO:0007669"/>
    <property type="project" value="Ensembl"/>
</dbReference>
<dbReference type="SUPFAM" id="SSF51011">
    <property type="entry name" value="Glycosyl hydrolase domain"/>
    <property type="match status" value="1"/>
</dbReference>
<dbReference type="Gene3D" id="2.60.40.1180">
    <property type="entry name" value="Golgi alpha-mannosidase II"/>
    <property type="match status" value="1"/>
</dbReference>
<protein>
    <submittedName>
        <fullName evidence="2">Solute carrier family 3 member 2</fullName>
    </submittedName>
</protein>
<dbReference type="GO" id="GO:0015180">
    <property type="term" value="F:L-alanine transmembrane transporter activity"/>
    <property type="evidence" value="ECO:0007669"/>
    <property type="project" value="Ensembl"/>
</dbReference>
<dbReference type="GO" id="GO:1990184">
    <property type="term" value="C:amino acid transport complex"/>
    <property type="evidence" value="ECO:0007669"/>
    <property type="project" value="Ensembl"/>
</dbReference>
<dbReference type="InterPro" id="IPR013780">
    <property type="entry name" value="Glyco_hydro_b"/>
</dbReference>
<reference evidence="2" key="2">
    <citation type="submission" date="2025-09" db="UniProtKB">
        <authorList>
            <consortium name="Ensembl"/>
        </authorList>
    </citation>
    <scope>IDENTIFICATION</scope>
</reference>
<dbReference type="GO" id="GO:0015190">
    <property type="term" value="F:L-leucine transmembrane transporter activity"/>
    <property type="evidence" value="ECO:0007669"/>
    <property type="project" value="Ensembl"/>
</dbReference>
<dbReference type="GO" id="GO:0046718">
    <property type="term" value="P:symbiont entry into host cell"/>
    <property type="evidence" value="ECO:0007669"/>
    <property type="project" value="Ensembl"/>
</dbReference>
<reference evidence="2" key="1">
    <citation type="submission" date="2025-08" db="UniProtKB">
        <authorList>
            <consortium name="Ensembl"/>
        </authorList>
    </citation>
    <scope>IDENTIFICATION</scope>
</reference>
<dbReference type="GO" id="GO:0043330">
    <property type="term" value="P:response to exogenous dsRNA"/>
    <property type="evidence" value="ECO:0007669"/>
    <property type="project" value="Ensembl"/>
</dbReference>
<dbReference type="GO" id="GO:0005975">
    <property type="term" value="P:carbohydrate metabolic process"/>
    <property type="evidence" value="ECO:0007669"/>
    <property type="project" value="InterPro"/>
</dbReference>
<dbReference type="GO" id="GO:1904273">
    <property type="term" value="P:L-alanine import across plasma membrane"/>
    <property type="evidence" value="ECO:0007669"/>
    <property type="project" value="Ensembl"/>
</dbReference>
<sequence>MKDAMAHWLKFGVFGIQVSGVESFTDSTLLSDWKNVTSQYSGDDDARVLIAATSEITPQRIFSLLNMTEGADLLTSQYLLGLDVDSPERKSGDEIARMIKNYISAAGNRSLSWSVGGPQVGHMASLVGERLLRLYHVLLFTLPGTPFVDYGDEIGLEDLPKLPGQPASFNMTRMQWNNQHNFGFSESSQNADSASNVTVQSQDGDKTSVLALFRALSDLRGKERSLLHGEFVSLGSDQPDVCAYLRRWDQNERFLVLLNFGDTESAVSLTPPKAADLLTEAAVVLSTDPQRGEGQLSLRQLKLGASEGLLLRFPYVA</sequence>
<dbReference type="InterPro" id="IPR006047">
    <property type="entry name" value="GH13_cat_dom"/>
</dbReference>
<evidence type="ECO:0000259" key="1">
    <source>
        <dbReference type="Pfam" id="PF00128"/>
    </source>
</evidence>
<organism evidence="2 3">
    <name type="scientific">Sphenodon punctatus</name>
    <name type="common">Tuatara</name>
    <name type="synonym">Hatteria punctata</name>
    <dbReference type="NCBI Taxonomy" id="8508"/>
    <lineage>
        <taxon>Eukaryota</taxon>
        <taxon>Metazoa</taxon>
        <taxon>Chordata</taxon>
        <taxon>Craniata</taxon>
        <taxon>Vertebrata</taxon>
        <taxon>Euteleostomi</taxon>
        <taxon>Lepidosauria</taxon>
        <taxon>Sphenodontia</taxon>
        <taxon>Sphenodontidae</taxon>
        <taxon>Sphenodon</taxon>
    </lineage>
</organism>
<dbReference type="GO" id="GO:0015823">
    <property type="term" value="P:phenylalanine transport"/>
    <property type="evidence" value="ECO:0007669"/>
    <property type="project" value="Ensembl"/>
</dbReference>
<dbReference type="GO" id="GO:0140272">
    <property type="term" value="F:exogenous protein binding"/>
    <property type="evidence" value="ECO:0007669"/>
    <property type="project" value="Ensembl"/>
</dbReference>
<dbReference type="GO" id="GO:1902024">
    <property type="term" value="P:L-histidine transport"/>
    <property type="evidence" value="ECO:0007669"/>
    <property type="project" value="Ensembl"/>
</dbReference>